<organism evidence="1 2">
    <name type="scientific">Anoxybacillus andreesenii</name>
    <dbReference type="NCBI Taxonomy" id="1325932"/>
    <lineage>
        <taxon>Bacteria</taxon>
        <taxon>Bacillati</taxon>
        <taxon>Bacillota</taxon>
        <taxon>Bacilli</taxon>
        <taxon>Bacillales</taxon>
        <taxon>Anoxybacillaceae</taxon>
        <taxon>Anoxybacillus</taxon>
    </lineage>
</organism>
<sequence length="147" mass="16744">MASITNEIESIAEVVEPLFPGANVYYQRIPAEPKMNELSIRFIAGGSSSETNYHYRLDHDFQIVYFGRNEFDCLTKFEALERKLNDGFLIPIKGSLRYMRIGSFSFSQPFKTEGGANAILGVLNVEVREARTQQQYEKIAVVNPRIN</sequence>
<evidence type="ECO:0000313" key="1">
    <source>
        <dbReference type="EMBL" id="MDQ0154912.1"/>
    </source>
</evidence>
<proteinExistence type="predicted"/>
<protein>
    <submittedName>
        <fullName evidence="1">Uncharacterized protein</fullName>
    </submittedName>
</protein>
<dbReference type="EMBL" id="JAUSTU010000004">
    <property type="protein sequence ID" value="MDQ0154912.1"/>
    <property type="molecule type" value="Genomic_DNA"/>
</dbReference>
<accession>A0ABT9V1T0</accession>
<evidence type="ECO:0000313" key="2">
    <source>
        <dbReference type="Proteomes" id="UP001231362"/>
    </source>
</evidence>
<reference evidence="1 2" key="1">
    <citation type="submission" date="2023-07" db="EMBL/GenBank/DDBJ databases">
        <title>Genomic Encyclopedia of Type Strains, Phase IV (KMG-IV): sequencing the most valuable type-strain genomes for metagenomic binning, comparative biology and taxonomic classification.</title>
        <authorList>
            <person name="Goeker M."/>
        </authorList>
    </citation>
    <scope>NUCLEOTIDE SEQUENCE [LARGE SCALE GENOMIC DNA]</scope>
    <source>
        <strain evidence="1 2">DSM 23948</strain>
    </source>
</reference>
<name>A0ABT9V1T0_9BACL</name>
<keyword evidence="2" id="KW-1185">Reference proteome</keyword>
<dbReference type="Proteomes" id="UP001231362">
    <property type="component" value="Unassembled WGS sequence"/>
</dbReference>
<dbReference type="RefSeq" id="WP_307149494.1">
    <property type="nucleotide sequence ID" value="NZ_JAUSTU010000004.1"/>
</dbReference>
<comment type="caution">
    <text evidence="1">The sequence shown here is derived from an EMBL/GenBank/DDBJ whole genome shotgun (WGS) entry which is preliminary data.</text>
</comment>
<gene>
    <name evidence="1" type="ORF">J2S07_001216</name>
</gene>